<evidence type="ECO:0000256" key="1">
    <source>
        <dbReference type="ARBA" id="ARBA00003767"/>
    </source>
</evidence>
<keyword evidence="10" id="KW-0539">Nucleus</keyword>
<keyword evidence="16" id="KW-1185">Reference proteome</keyword>
<keyword evidence="9" id="KW-0804">Transcription</keyword>
<dbReference type="GO" id="GO:0048513">
    <property type="term" value="P:animal organ development"/>
    <property type="evidence" value="ECO:0007669"/>
    <property type="project" value="UniProtKB-ARBA"/>
</dbReference>
<keyword evidence="8" id="KW-0238">DNA-binding</keyword>
<keyword evidence="7" id="KW-0805">Transcription regulation</keyword>
<dbReference type="Pfam" id="PF00096">
    <property type="entry name" value="zf-C2H2"/>
    <property type="match status" value="2"/>
</dbReference>
<evidence type="ECO:0000259" key="13">
    <source>
        <dbReference type="PROSITE" id="PS50097"/>
    </source>
</evidence>
<dbReference type="GO" id="GO:0048666">
    <property type="term" value="P:neuron development"/>
    <property type="evidence" value="ECO:0007669"/>
    <property type="project" value="UniProtKB-ARBA"/>
</dbReference>
<dbReference type="Proteomes" id="UP001329430">
    <property type="component" value="Chromosome 7"/>
</dbReference>
<dbReference type="GO" id="GO:0005634">
    <property type="term" value="C:nucleus"/>
    <property type="evidence" value="ECO:0007669"/>
    <property type="project" value="UniProtKB-SubCell"/>
</dbReference>
<dbReference type="SMART" id="SM00355">
    <property type="entry name" value="ZnF_C2H2"/>
    <property type="match status" value="3"/>
</dbReference>
<evidence type="ECO:0000256" key="4">
    <source>
        <dbReference type="ARBA" id="ARBA00022737"/>
    </source>
</evidence>
<dbReference type="AlphaFoldDB" id="A0AAN7V339"/>
<dbReference type="GO" id="GO:0003006">
    <property type="term" value="P:developmental process involved in reproduction"/>
    <property type="evidence" value="ECO:0007669"/>
    <property type="project" value="UniProtKB-ARBA"/>
</dbReference>
<feature type="domain" description="BTB" evidence="13">
    <location>
        <begin position="32"/>
        <end position="97"/>
    </location>
</feature>
<evidence type="ECO:0000313" key="15">
    <source>
        <dbReference type="EMBL" id="KAK5641325.1"/>
    </source>
</evidence>
<feature type="compositionally biased region" description="Low complexity" evidence="12">
    <location>
        <begin position="394"/>
        <end position="421"/>
    </location>
</feature>
<feature type="domain" description="C2H2-type" evidence="14">
    <location>
        <begin position="297"/>
        <end position="324"/>
    </location>
</feature>
<dbReference type="InterPro" id="IPR011333">
    <property type="entry name" value="SKP1/BTB/POZ_sf"/>
</dbReference>
<dbReference type="Pfam" id="PF00651">
    <property type="entry name" value="BTB"/>
    <property type="match status" value="1"/>
</dbReference>
<dbReference type="PROSITE" id="PS50097">
    <property type="entry name" value="BTB"/>
    <property type="match status" value="1"/>
</dbReference>
<dbReference type="PANTHER" id="PTHR23110:SF109">
    <property type="entry name" value="FI07618P-RELATED"/>
    <property type="match status" value="1"/>
</dbReference>
<keyword evidence="3" id="KW-0479">Metal-binding</keyword>
<proteinExistence type="predicted"/>
<evidence type="ECO:0000256" key="7">
    <source>
        <dbReference type="ARBA" id="ARBA00023015"/>
    </source>
</evidence>
<dbReference type="SMART" id="SM00225">
    <property type="entry name" value="BTB"/>
    <property type="match status" value="1"/>
</dbReference>
<dbReference type="EMBL" id="JAVRBK010000007">
    <property type="protein sequence ID" value="KAK5641325.1"/>
    <property type="molecule type" value="Genomic_DNA"/>
</dbReference>
<evidence type="ECO:0000256" key="6">
    <source>
        <dbReference type="ARBA" id="ARBA00022833"/>
    </source>
</evidence>
<feature type="compositionally biased region" description="Basic residues" evidence="12">
    <location>
        <begin position="450"/>
        <end position="460"/>
    </location>
</feature>
<dbReference type="InterPro" id="IPR051095">
    <property type="entry name" value="Dros_DevTransReg"/>
</dbReference>
<evidence type="ECO:0000256" key="2">
    <source>
        <dbReference type="ARBA" id="ARBA00004123"/>
    </source>
</evidence>
<dbReference type="FunFam" id="3.30.160.60:FF:000097">
    <property type="entry name" value="Zinc finger protein"/>
    <property type="match status" value="1"/>
</dbReference>
<dbReference type="GO" id="GO:0008270">
    <property type="term" value="F:zinc ion binding"/>
    <property type="evidence" value="ECO:0007669"/>
    <property type="project" value="UniProtKB-KW"/>
</dbReference>
<feature type="domain" description="C2H2-type" evidence="14">
    <location>
        <begin position="325"/>
        <end position="353"/>
    </location>
</feature>
<keyword evidence="4" id="KW-0677">Repeat</keyword>
<dbReference type="PROSITE" id="PS50157">
    <property type="entry name" value="ZINC_FINGER_C2H2_2"/>
    <property type="match status" value="2"/>
</dbReference>
<name>A0AAN7V339_9COLE</name>
<dbReference type="FunFam" id="3.30.160.60:FF:000512">
    <property type="entry name" value="zinc finger protein 197 isoform X1"/>
    <property type="match status" value="1"/>
</dbReference>
<dbReference type="GO" id="GO:0003677">
    <property type="term" value="F:DNA binding"/>
    <property type="evidence" value="ECO:0007669"/>
    <property type="project" value="UniProtKB-KW"/>
</dbReference>
<dbReference type="InterPro" id="IPR017956">
    <property type="entry name" value="AT_hook_DNA-bd_motif"/>
</dbReference>
<evidence type="ECO:0000256" key="9">
    <source>
        <dbReference type="ARBA" id="ARBA00023163"/>
    </source>
</evidence>
<dbReference type="SUPFAM" id="SSF57667">
    <property type="entry name" value="beta-beta-alpha zinc fingers"/>
    <property type="match status" value="1"/>
</dbReference>
<dbReference type="InterPro" id="IPR036236">
    <property type="entry name" value="Znf_C2H2_sf"/>
</dbReference>
<feature type="compositionally biased region" description="Basic and acidic residues" evidence="12">
    <location>
        <begin position="422"/>
        <end position="439"/>
    </location>
</feature>
<reference evidence="15 16" key="1">
    <citation type="journal article" date="2024" name="Insects">
        <title>An Improved Chromosome-Level Genome Assembly of the Firefly Pyrocoelia pectoralis.</title>
        <authorList>
            <person name="Fu X."/>
            <person name="Meyer-Rochow V.B."/>
            <person name="Ballantyne L."/>
            <person name="Zhu X."/>
        </authorList>
    </citation>
    <scope>NUCLEOTIDE SEQUENCE [LARGE SCALE GENOMIC DNA]</scope>
    <source>
        <strain evidence="15">XCY_ONT2</strain>
    </source>
</reference>
<gene>
    <name evidence="15" type="ORF">RI129_009872</name>
</gene>
<organism evidence="15 16">
    <name type="scientific">Pyrocoelia pectoralis</name>
    <dbReference type="NCBI Taxonomy" id="417401"/>
    <lineage>
        <taxon>Eukaryota</taxon>
        <taxon>Metazoa</taxon>
        <taxon>Ecdysozoa</taxon>
        <taxon>Arthropoda</taxon>
        <taxon>Hexapoda</taxon>
        <taxon>Insecta</taxon>
        <taxon>Pterygota</taxon>
        <taxon>Neoptera</taxon>
        <taxon>Endopterygota</taxon>
        <taxon>Coleoptera</taxon>
        <taxon>Polyphaga</taxon>
        <taxon>Elateriformia</taxon>
        <taxon>Elateroidea</taxon>
        <taxon>Lampyridae</taxon>
        <taxon>Lampyrinae</taxon>
        <taxon>Pyrocoelia</taxon>
    </lineage>
</organism>
<comment type="function">
    <text evidence="1">May be involved in transcriptional regulation.</text>
</comment>
<accession>A0AAN7V339</accession>
<comment type="subcellular location">
    <subcellularLocation>
        <location evidence="2">Nucleus</location>
    </subcellularLocation>
</comment>
<keyword evidence="6" id="KW-0862">Zinc</keyword>
<dbReference type="InterPro" id="IPR000210">
    <property type="entry name" value="BTB/POZ_dom"/>
</dbReference>
<dbReference type="Gene3D" id="3.30.160.60">
    <property type="entry name" value="Classic Zinc Finger"/>
    <property type="match status" value="2"/>
</dbReference>
<dbReference type="Gene3D" id="3.30.710.10">
    <property type="entry name" value="Potassium Channel Kv1.1, Chain A"/>
    <property type="match status" value="1"/>
</dbReference>
<evidence type="ECO:0000256" key="11">
    <source>
        <dbReference type="PROSITE-ProRule" id="PRU00042"/>
    </source>
</evidence>
<evidence type="ECO:0000256" key="5">
    <source>
        <dbReference type="ARBA" id="ARBA00022771"/>
    </source>
</evidence>
<evidence type="ECO:0000256" key="3">
    <source>
        <dbReference type="ARBA" id="ARBA00022723"/>
    </source>
</evidence>
<dbReference type="PANTHER" id="PTHR23110">
    <property type="entry name" value="BTB DOMAIN TRANSCRIPTION FACTOR"/>
    <property type="match status" value="1"/>
</dbReference>
<feature type="region of interest" description="Disordered" evidence="12">
    <location>
        <begin position="385"/>
        <end position="475"/>
    </location>
</feature>
<dbReference type="InterPro" id="IPR013087">
    <property type="entry name" value="Znf_C2H2_type"/>
</dbReference>
<dbReference type="PRINTS" id="PR00929">
    <property type="entry name" value="ATHOOK"/>
</dbReference>
<dbReference type="PROSITE" id="PS00028">
    <property type="entry name" value="ZINC_FINGER_C2H2_1"/>
    <property type="match status" value="2"/>
</dbReference>
<evidence type="ECO:0000256" key="8">
    <source>
        <dbReference type="ARBA" id="ARBA00023125"/>
    </source>
</evidence>
<keyword evidence="5 11" id="KW-0863">Zinc-finger</keyword>
<evidence type="ECO:0000256" key="12">
    <source>
        <dbReference type="SAM" id="MobiDB-lite"/>
    </source>
</evidence>
<evidence type="ECO:0000313" key="16">
    <source>
        <dbReference type="Proteomes" id="UP001329430"/>
    </source>
</evidence>
<protein>
    <submittedName>
        <fullName evidence="15">Uncharacterized protein</fullName>
    </submittedName>
</protein>
<evidence type="ECO:0000259" key="14">
    <source>
        <dbReference type="PROSITE" id="PS50157"/>
    </source>
</evidence>
<sequence length="596" mass="68646">MTPNNALHLVWDNHLENVSSLFQVLYQDNKLVDVTIACRDGLLRAHKLILSACSPYFERIFNDNPCKHPVVIMRGVQYHEMQMILDYIYKGYIDIPASSLNNLISVASELEIKGFENFHNNGYDNLPSNAPPEQFTRYNSEVSIATKRVTSLDEIRHTSTSASNSVVRDTRFHEIRSNLQKSNNFEDYSDCRNYQKHNGNSHESRASLKIVSAESTPKERLPLLLPEEHPWFETDDSLLYDDKSSNESDCDYVPNRTSSDGSVRKSALICTICFYKCKSKKDLLFHQKTHIITGKPHKCDFCPSSFTRSSHLARHRRMHTGERPFTCTTCGKSFARQDKLKQHIRTSHELDASIYELGPQAPSSIIPNVQSENVLPQISKIESHLDEEEKLPLQRRQQTPQPRRQQTPQPRRQQTPQPQQQKQEKQELLREKSEYESTHEQTQATELIKEKRRRGRPRKRPLSDMPIIFGPKRKRGRPRKIPIITEQIESPPRIKEECNSPKPPEEIENVDIPEGNMENYTLSNERAEHITIEPLIELNTETHQVVANNVVDNFNAIPNLETSCKTILLSNDVTIEPIESNFAAKAEQVTSHIDMN</sequence>
<comment type="caution">
    <text evidence="15">The sequence shown here is derived from an EMBL/GenBank/DDBJ whole genome shotgun (WGS) entry which is preliminary data.</text>
</comment>
<evidence type="ECO:0000256" key="10">
    <source>
        <dbReference type="ARBA" id="ARBA00023242"/>
    </source>
</evidence>
<dbReference type="CDD" id="cd18315">
    <property type="entry name" value="BTB_POZ_BAB-like"/>
    <property type="match status" value="1"/>
</dbReference>
<dbReference type="SUPFAM" id="SSF54695">
    <property type="entry name" value="POZ domain"/>
    <property type="match status" value="1"/>
</dbReference>
<dbReference type="GO" id="GO:0006357">
    <property type="term" value="P:regulation of transcription by RNA polymerase II"/>
    <property type="evidence" value="ECO:0007669"/>
    <property type="project" value="TreeGrafter"/>
</dbReference>